<feature type="region of interest" description="Disordered" evidence="1">
    <location>
        <begin position="22"/>
        <end position="56"/>
    </location>
</feature>
<dbReference type="EMBL" id="JNAD02000007">
    <property type="protein sequence ID" value="RKM95050.1"/>
    <property type="molecule type" value="Genomic_DNA"/>
</dbReference>
<keyword evidence="2" id="KW-0732">Signal</keyword>
<dbReference type="OrthoDB" id="3824278at2"/>
<sequence>MRVGAAVAAACATALILAGCSAPGTGVREEGPARTESAPTPSPAPSSASPRKVDPVEIIKNDPTVDAKIRKSLEPCAGDEYPLDVSYGTLTGNDVPDVVINVLTCQDSFGIAAYVYREQGPATVRPGGNDGESGKDLRESVSVDGRWYRNVFADDISPVYAEIIGGELEVKKQVYARGDKVCCPSGEEVITYRWRDGAFSERARIHNDYSKSAGGVREEAPPGPRPAD</sequence>
<evidence type="ECO:0000256" key="1">
    <source>
        <dbReference type="SAM" id="MobiDB-lite"/>
    </source>
</evidence>
<comment type="caution">
    <text evidence="3">The sequence shown here is derived from an EMBL/GenBank/DDBJ whole genome shotgun (WGS) entry which is preliminary data.</text>
</comment>
<evidence type="ECO:0000256" key="2">
    <source>
        <dbReference type="SAM" id="SignalP"/>
    </source>
</evidence>
<evidence type="ECO:0008006" key="5">
    <source>
        <dbReference type="Google" id="ProtNLM"/>
    </source>
</evidence>
<evidence type="ECO:0000313" key="4">
    <source>
        <dbReference type="Proteomes" id="UP000028058"/>
    </source>
</evidence>
<gene>
    <name evidence="3" type="ORF">SFRA_017325</name>
</gene>
<protein>
    <recommendedName>
        <fullName evidence="5">Lipoprotein CseA</fullName>
    </recommendedName>
</protein>
<keyword evidence="4" id="KW-1185">Reference proteome</keyword>
<reference evidence="3 4" key="1">
    <citation type="journal article" date="2014" name="Genome Announc.">
        <title>Draft Genome Sequence of Streptomyces fradiae ATCC 19609, a Strain Highly Sensitive to Antibiotics.</title>
        <authorList>
            <person name="Bekker O.B."/>
            <person name="Klimina K.M."/>
            <person name="Vatlin A.A."/>
            <person name="Zakharevich N.V."/>
            <person name="Kasianov A.S."/>
            <person name="Danilenko V.N."/>
        </authorList>
    </citation>
    <scope>NUCLEOTIDE SEQUENCE [LARGE SCALE GENOMIC DNA]</scope>
    <source>
        <strain evidence="3 4">ATCC 19609</strain>
    </source>
</reference>
<name>A0A3R7FD69_9ACTN</name>
<accession>A0A3R7FD69</accession>
<dbReference type="Proteomes" id="UP000028058">
    <property type="component" value="Unassembled WGS sequence"/>
</dbReference>
<evidence type="ECO:0000313" key="3">
    <source>
        <dbReference type="EMBL" id="RKM95050.1"/>
    </source>
</evidence>
<feature type="signal peptide" evidence="2">
    <location>
        <begin position="1"/>
        <end position="22"/>
    </location>
</feature>
<organism evidence="3 4">
    <name type="scientific">Streptomyces xinghaiensis</name>
    <dbReference type="NCBI Taxonomy" id="1038928"/>
    <lineage>
        <taxon>Bacteria</taxon>
        <taxon>Bacillati</taxon>
        <taxon>Actinomycetota</taxon>
        <taxon>Actinomycetes</taxon>
        <taxon>Kitasatosporales</taxon>
        <taxon>Streptomycetaceae</taxon>
        <taxon>Streptomyces</taxon>
    </lineage>
</organism>
<proteinExistence type="predicted"/>
<dbReference type="PROSITE" id="PS51257">
    <property type="entry name" value="PROKAR_LIPOPROTEIN"/>
    <property type="match status" value="1"/>
</dbReference>
<feature type="chain" id="PRO_5043188375" description="Lipoprotein CseA" evidence="2">
    <location>
        <begin position="23"/>
        <end position="228"/>
    </location>
</feature>
<dbReference type="AlphaFoldDB" id="A0A3R7FD69"/>